<organism evidence="3 4">
    <name type="scientific">Kingdonia uniflora</name>
    <dbReference type="NCBI Taxonomy" id="39325"/>
    <lineage>
        <taxon>Eukaryota</taxon>
        <taxon>Viridiplantae</taxon>
        <taxon>Streptophyta</taxon>
        <taxon>Embryophyta</taxon>
        <taxon>Tracheophyta</taxon>
        <taxon>Spermatophyta</taxon>
        <taxon>Magnoliopsida</taxon>
        <taxon>Ranunculales</taxon>
        <taxon>Circaeasteraceae</taxon>
        <taxon>Kingdonia</taxon>
    </lineage>
</organism>
<name>A0A7J7LPE3_9MAGN</name>
<keyword evidence="2" id="KW-0732">Signal</keyword>
<proteinExistence type="predicted"/>
<comment type="caution">
    <text evidence="3">The sequence shown here is derived from an EMBL/GenBank/DDBJ whole genome shotgun (WGS) entry which is preliminary data.</text>
</comment>
<evidence type="ECO:0000256" key="2">
    <source>
        <dbReference type="SAM" id="SignalP"/>
    </source>
</evidence>
<keyword evidence="4" id="KW-1185">Reference proteome</keyword>
<accession>A0A7J7LPE3</accession>
<protein>
    <submittedName>
        <fullName evidence="3">Uncharacterized protein</fullName>
    </submittedName>
</protein>
<evidence type="ECO:0000313" key="3">
    <source>
        <dbReference type="EMBL" id="KAF6144493.1"/>
    </source>
</evidence>
<feature type="chain" id="PRO_5029777416" evidence="2">
    <location>
        <begin position="22"/>
        <end position="77"/>
    </location>
</feature>
<sequence length="77" mass="8673">MTRVLLFLLLCTIVWIPQSRPGVPSLNFPNFLSIGSTSIVGLVTLLSRKRLSSRPIRASKHGRGEIERKQMTRQPIC</sequence>
<feature type="region of interest" description="Disordered" evidence="1">
    <location>
        <begin position="54"/>
        <end position="77"/>
    </location>
</feature>
<feature type="signal peptide" evidence="2">
    <location>
        <begin position="1"/>
        <end position="21"/>
    </location>
</feature>
<gene>
    <name evidence="3" type="ORF">GIB67_013137</name>
</gene>
<dbReference type="Proteomes" id="UP000541444">
    <property type="component" value="Unassembled WGS sequence"/>
</dbReference>
<dbReference type="EMBL" id="JACGCM010002122">
    <property type="protein sequence ID" value="KAF6144493.1"/>
    <property type="molecule type" value="Genomic_DNA"/>
</dbReference>
<dbReference type="AlphaFoldDB" id="A0A7J7LPE3"/>
<evidence type="ECO:0000313" key="4">
    <source>
        <dbReference type="Proteomes" id="UP000541444"/>
    </source>
</evidence>
<reference evidence="3 4" key="1">
    <citation type="journal article" date="2020" name="IScience">
        <title>Genome Sequencing of the Endangered Kingdonia uniflora (Circaeasteraceae, Ranunculales) Reveals Potential Mechanisms of Evolutionary Specialization.</title>
        <authorList>
            <person name="Sun Y."/>
            <person name="Deng T."/>
            <person name="Zhang A."/>
            <person name="Moore M.J."/>
            <person name="Landis J.B."/>
            <person name="Lin N."/>
            <person name="Zhang H."/>
            <person name="Zhang X."/>
            <person name="Huang J."/>
            <person name="Zhang X."/>
            <person name="Sun H."/>
            <person name="Wang H."/>
        </authorList>
    </citation>
    <scope>NUCLEOTIDE SEQUENCE [LARGE SCALE GENOMIC DNA]</scope>
    <source>
        <strain evidence="3">TB1705</strain>
        <tissue evidence="3">Leaf</tissue>
    </source>
</reference>
<evidence type="ECO:0000256" key="1">
    <source>
        <dbReference type="SAM" id="MobiDB-lite"/>
    </source>
</evidence>